<dbReference type="AlphaFoldDB" id="A0AAU9Y1D3"/>
<evidence type="ECO:0000256" key="1">
    <source>
        <dbReference type="SAM" id="MobiDB-lite"/>
    </source>
</evidence>
<feature type="compositionally biased region" description="Basic and acidic residues" evidence="1">
    <location>
        <begin position="575"/>
        <end position="588"/>
    </location>
</feature>
<evidence type="ECO:0000256" key="3">
    <source>
        <dbReference type="SAM" id="SignalP"/>
    </source>
</evidence>
<feature type="region of interest" description="Disordered" evidence="1">
    <location>
        <begin position="308"/>
        <end position="396"/>
    </location>
</feature>
<dbReference type="Proteomes" id="UP001159428">
    <property type="component" value="Unassembled WGS sequence"/>
</dbReference>
<feature type="compositionally biased region" description="Polar residues" evidence="1">
    <location>
        <begin position="549"/>
        <end position="563"/>
    </location>
</feature>
<feature type="region of interest" description="Disordered" evidence="1">
    <location>
        <begin position="524"/>
        <end position="588"/>
    </location>
</feature>
<keyword evidence="2" id="KW-0472">Membrane</keyword>
<keyword evidence="3" id="KW-0732">Signal</keyword>
<feature type="signal peptide" evidence="3">
    <location>
        <begin position="1"/>
        <end position="30"/>
    </location>
</feature>
<organism evidence="4 5">
    <name type="scientific">Pocillopora meandrina</name>
    <dbReference type="NCBI Taxonomy" id="46732"/>
    <lineage>
        <taxon>Eukaryota</taxon>
        <taxon>Metazoa</taxon>
        <taxon>Cnidaria</taxon>
        <taxon>Anthozoa</taxon>
        <taxon>Hexacorallia</taxon>
        <taxon>Scleractinia</taxon>
        <taxon>Astrocoeniina</taxon>
        <taxon>Pocilloporidae</taxon>
        <taxon>Pocillopora</taxon>
    </lineage>
</organism>
<feature type="transmembrane region" description="Helical" evidence="2">
    <location>
        <begin position="198"/>
        <end position="222"/>
    </location>
</feature>
<proteinExistence type="predicted"/>
<gene>
    <name evidence="4" type="ORF">PMEA_00004505</name>
</gene>
<keyword evidence="5" id="KW-1185">Reference proteome</keyword>
<feature type="chain" id="PRO_5043829875" evidence="3">
    <location>
        <begin position="31"/>
        <end position="588"/>
    </location>
</feature>
<keyword evidence="2" id="KW-0812">Transmembrane</keyword>
<feature type="transmembrane region" description="Helical" evidence="2">
    <location>
        <begin position="243"/>
        <end position="264"/>
    </location>
</feature>
<comment type="caution">
    <text evidence="4">The sequence shown here is derived from an EMBL/GenBank/DDBJ whole genome shotgun (WGS) entry which is preliminary data.</text>
</comment>
<feature type="transmembrane region" description="Helical" evidence="2">
    <location>
        <begin position="436"/>
        <end position="457"/>
    </location>
</feature>
<feature type="compositionally biased region" description="Polar residues" evidence="1">
    <location>
        <begin position="524"/>
        <end position="542"/>
    </location>
</feature>
<name>A0AAU9Y1D3_9CNID</name>
<feature type="transmembrane region" description="Helical" evidence="2">
    <location>
        <begin position="276"/>
        <end position="297"/>
    </location>
</feature>
<accession>A0AAU9Y1D3</accession>
<protein>
    <submittedName>
        <fullName evidence="4">Uncharacterized protein</fullName>
    </submittedName>
</protein>
<feature type="transmembrane region" description="Helical" evidence="2">
    <location>
        <begin position="464"/>
        <end position="486"/>
    </location>
</feature>
<feature type="compositionally biased region" description="Polar residues" evidence="1">
    <location>
        <begin position="310"/>
        <end position="325"/>
    </location>
</feature>
<sequence length="588" mass="64362">MFNREVHMAFPLKFTVLFVIKFCIFSIVECANNRNNVIRHCIDKQPCIGTYGDIYNALASGENSYNIRAALYPVKKPSSVLVFVNVYGPNGTQSPRSNAVKYTWSTNCLFVALPTAVLQGMSLGSILVDPRTGHLDITLPSFCCKVCESNREKMIKDVIAELQDLAVSPAIPDPRLNTAECVIKDHDPRELDTGHSNLIYSMLFCSFISVMLLGPLLAHFILEFLKNYPENTNSFCFWEEKPIVHAADSTVFVMLLIEIPFIIYTFAKSYKTELPMIFIIVFIGIITTEGPVIVLILKWKKYSRGKPGINQDTKGDSSGNQDTEGGSSGNQDTEGGSGGSQDTEGGSSGNQDTEGGSSGDQDIEGGSSVDQGGNGGNQGHQEGNGGIQGTQGRNQDTMKRNKGVFCSSIYYIWVNLLLYHFSWLLIGIMITPTWGLTVFLIILVFIISSFSLLWHLFLCASSQAFIFSGVCFFGFCCAAVVPVLAGHSFYGRETADEIIKVALLYIITCLVPKILKFCGSLTSNQGEPPNPASSTISASGRTTNKDESTVPNARTTKNPSISRKANDGFELQKLGTREEERGRLLTNT</sequence>
<evidence type="ECO:0000313" key="4">
    <source>
        <dbReference type="EMBL" id="CAH3166122.1"/>
    </source>
</evidence>
<feature type="compositionally biased region" description="Gly residues" evidence="1">
    <location>
        <begin position="372"/>
        <end position="389"/>
    </location>
</feature>
<feature type="transmembrane region" description="Helical" evidence="2">
    <location>
        <begin position="408"/>
        <end position="430"/>
    </location>
</feature>
<evidence type="ECO:0000256" key="2">
    <source>
        <dbReference type="SAM" id="Phobius"/>
    </source>
</evidence>
<reference evidence="4 5" key="1">
    <citation type="submission" date="2022-05" db="EMBL/GenBank/DDBJ databases">
        <authorList>
            <consortium name="Genoscope - CEA"/>
            <person name="William W."/>
        </authorList>
    </citation>
    <scope>NUCLEOTIDE SEQUENCE [LARGE SCALE GENOMIC DNA]</scope>
</reference>
<dbReference type="EMBL" id="CALNXJ010000129">
    <property type="protein sequence ID" value="CAH3166122.1"/>
    <property type="molecule type" value="Genomic_DNA"/>
</dbReference>
<keyword evidence="2" id="KW-1133">Transmembrane helix</keyword>
<evidence type="ECO:0000313" key="5">
    <source>
        <dbReference type="Proteomes" id="UP001159428"/>
    </source>
</evidence>